<dbReference type="InterPro" id="IPR016171">
    <property type="entry name" value="Vanillyl_alc_oxidase_C-sub2"/>
</dbReference>
<protein>
    <submittedName>
        <fullName evidence="4">FAD-binding oxidoreductase</fullName>
    </submittedName>
</protein>
<comment type="caution">
    <text evidence="4">The sequence shown here is derived from an EMBL/GenBank/DDBJ whole genome shotgun (WGS) entry which is preliminary data.</text>
</comment>
<dbReference type="Gene3D" id="3.30.465.10">
    <property type="match status" value="1"/>
</dbReference>
<keyword evidence="5" id="KW-1185">Reference proteome</keyword>
<name>A0ABP5LSZ1_9ACTN</name>
<feature type="domain" description="FAD-binding PCMH-type" evidence="3">
    <location>
        <begin position="10"/>
        <end position="180"/>
    </location>
</feature>
<reference evidence="5" key="1">
    <citation type="journal article" date="2019" name="Int. J. Syst. Evol. Microbiol.">
        <title>The Global Catalogue of Microorganisms (GCM) 10K type strain sequencing project: providing services to taxonomists for standard genome sequencing and annotation.</title>
        <authorList>
            <consortium name="The Broad Institute Genomics Platform"/>
            <consortium name="The Broad Institute Genome Sequencing Center for Infectious Disease"/>
            <person name="Wu L."/>
            <person name="Ma J."/>
        </authorList>
    </citation>
    <scope>NUCLEOTIDE SEQUENCE [LARGE SCALE GENOMIC DNA]</scope>
    <source>
        <strain evidence="5">JCM 16022</strain>
    </source>
</reference>
<feature type="region of interest" description="Disordered" evidence="2">
    <location>
        <begin position="230"/>
        <end position="264"/>
    </location>
</feature>
<dbReference type="PANTHER" id="PTHR43762">
    <property type="entry name" value="L-GULONOLACTONE OXIDASE"/>
    <property type="match status" value="1"/>
</dbReference>
<sequence length="446" mass="47626">MSEPHELTGWGRTAPTVAATIRSDAAGVPEAVRRAGARGLIARGLGRSYGDPAQNAGGDVLLPVPGPLEVDATAGVVRVAAGTSLHDLMVELLPRGLFLPVTPGTRYVTVGGAIACDVHGKSHHVAGSFGEHVVSLDLVTADGATRTLGPDRDPELFWATVGGMGLTGVITRAELRTIPVETSSMSVTTTRLPDLDAAMAAMRSTDAGFTYSVAWIDTLARGRSMGRSVLSQGEHATRGELAGRAARHPLSPPGRPRLAAPRRLPGGLVRPATVRAFNEAWFHKAPRHRSGEIQSIASFFHPLDGVGAWNRLYGPRGFVQYQCVVPDDAEETMTRIVERISGQGHASFLSVLKRFGPGDPGLLSFPMAGWTLALDLPAHPGLATLLEELDELVVGVGGRVYLAKDARVGPARLREMYPRVDDFLAVRRRVDPARVFRSDLSRRLEL</sequence>
<organism evidence="4 5">
    <name type="scientific">Nocardioides koreensis</name>
    <dbReference type="NCBI Taxonomy" id="433651"/>
    <lineage>
        <taxon>Bacteria</taxon>
        <taxon>Bacillati</taxon>
        <taxon>Actinomycetota</taxon>
        <taxon>Actinomycetes</taxon>
        <taxon>Propionibacteriales</taxon>
        <taxon>Nocardioidaceae</taxon>
        <taxon>Nocardioides</taxon>
    </lineage>
</organism>
<evidence type="ECO:0000313" key="5">
    <source>
        <dbReference type="Proteomes" id="UP001501771"/>
    </source>
</evidence>
<accession>A0ABP5LSZ1</accession>
<dbReference type="SUPFAM" id="SSF56176">
    <property type="entry name" value="FAD-binding/transporter-associated domain-like"/>
    <property type="match status" value="1"/>
</dbReference>
<evidence type="ECO:0000259" key="3">
    <source>
        <dbReference type="PROSITE" id="PS51387"/>
    </source>
</evidence>
<dbReference type="InterPro" id="IPR007173">
    <property type="entry name" value="ALO_C"/>
</dbReference>
<dbReference type="PANTHER" id="PTHR43762:SF1">
    <property type="entry name" value="D-ARABINONO-1,4-LACTONE OXIDASE"/>
    <property type="match status" value="1"/>
</dbReference>
<dbReference type="RefSeq" id="WP_344155840.1">
    <property type="nucleotide sequence ID" value="NZ_BAAAQR010000013.1"/>
</dbReference>
<evidence type="ECO:0000256" key="1">
    <source>
        <dbReference type="ARBA" id="ARBA00023002"/>
    </source>
</evidence>
<dbReference type="Pfam" id="PF04030">
    <property type="entry name" value="ALO"/>
    <property type="match status" value="1"/>
</dbReference>
<proteinExistence type="predicted"/>
<dbReference type="Proteomes" id="UP001501771">
    <property type="component" value="Unassembled WGS sequence"/>
</dbReference>
<keyword evidence="1" id="KW-0560">Oxidoreductase</keyword>
<dbReference type="Gene3D" id="1.10.45.10">
    <property type="entry name" value="Vanillyl-alcohol Oxidase, Chain A, domain 4"/>
    <property type="match status" value="1"/>
</dbReference>
<dbReference type="PROSITE" id="PS51387">
    <property type="entry name" value="FAD_PCMH"/>
    <property type="match status" value="1"/>
</dbReference>
<dbReference type="InterPro" id="IPR006094">
    <property type="entry name" value="Oxid_FAD_bind_N"/>
</dbReference>
<dbReference type="InterPro" id="IPR036318">
    <property type="entry name" value="FAD-bd_PCMH-like_sf"/>
</dbReference>
<dbReference type="InterPro" id="IPR016169">
    <property type="entry name" value="FAD-bd_PCMH_sub2"/>
</dbReference>
<dbReference type="InterPro" id="IPR010031">
    <property type="entry name" value="FAD_lactone_oxidase-like"/>
</dbReference>
<evidence type="ECO:0000313" key="4">
    <source>
        <dbReference type="EMBL" id="GAA2153101.1"/>
    </source>
</evidence>
<gene>
    <name evidence="4" type="ORF">GCM10009844_37040</name>
</gene>
<dbReference type="InterPro" id="IPR016166">
    <property type="entry name" value="FAD-bd_PCMH"/>
</dbReference>
<dbReference type="Pfam" id="PF01565">
    <property type="entry name" value="FAD_binding_4"/>
    <property type="match status" value="1"/>
</dbReference>
<dbReference type="EMBL" id="BAAAQR010000013">
    <property type="protein sequence ID" value="GAA2153101.1"/>
    <property type="molecule type" value="Genomic_DNA"/>
</dbReference>
<evidence type="ECO:0000256" key="2">
    <source>
        <dbReference type="SAM" id="MobiDB-lite"/>
    </source>
</evidence>